<evidence type="ECO:0000256" key="6">
    <source>
        <dbReference type="SAM" id="Phobius"/>
    </source>
</evidence>
<comment type="subcellular location">
    <subcellularLocation>
        <location evidence="1">Membrane</location>
        <topology evidence="1">Multi-pass membrane protein</topology>
    </subcellularLocation>
</comment>
<accession>A0ABR1VE53</accession>
<dbReference type="Proteomes" id="UP001480595">
    <property type="component" value="Unassembled WGS sequence"/>
</dbReference>
<keyword evidence="2 6" id="KW-0812">Transmembrane</keyword>
<protein>
    <submittedName>
        <fullName evidence="8">Ribosomal protein L19</fullName>
    </submittedName>
</protein>
<reference evidence="8 9" key="1">
    <citation type="submission" date="2023-01" db="EMBL/GenBank/DDBJ databases">
        <title>Analysis of 21 Apiospora genomes using comparative genomics revels a genus with tremendous synthesis potential of carbohydrate active enzymes and secondary metabolites.</title>
        <authorList>
            <person name="Sorensen T."/>
        </authorList>
    </citation>
    <scope>NUCLEOTIDE SEQUENCE [LARGE SCALE GENOMIC DNA]</scope>
    <source>
        <strain evidence="8 9">CBS 135458</strain>
    </source>
</reference>
<feature type="region of interest" description="Disordered" evidence="5">
    <location>
        <begin position="968"/>
        <end position="1002"/>
    </location>
</feature>
<organism evidence="8 9">
    <name type="scientific">Apiospora phragmitis</name>
    <dbReference type="NCBI Taxonomy" id="2905665"/>
    <lineage>
        <taxon>Eukaryota</taxon>
        <taxon>Fungi</taxon>
        <taxon>Dikarya</taxon>
        <taxon>Ascomycota</taxon>
        <taxon>Pezizomycotina</taxon>
        <taxon>Sordariomycetes</taxon>
        <taxon>Xylariomycetidae</taxon>
        <taxon>Amphisphaeriales</taxon>
        <taxon>Apiosporaceae</taxon>
        <taxon>Apiospora</taxon>
    </lineage>
</organism>
<evidence type="ECO:0000256" key="3">
    <source>
        <dbReference type="ARBA" id="ARBA00022989"/>
    </source>
</evidence>
<feature type="transmembrane region" description="Helical" evidence="6">
    <location>
        <begin position="702"/>
        <end position="718"/>
    </location>
</feature>
<keyword evidence="9" id="KW-1185">Reference proteome</keyword>
<feature type="region of interest" description="Disordered" evidence="5">
    <location>
        <begin position="360"/>
        <end position="388"/>
    </location>
</feature>
<dbReference type="RefSeq" id="XP_066716436.1">
    <property type="nucleotide sequence ID" value="XM_066857167.1"/>
</dbReference>
<feature type="region of interest" description="Disordered" evidence="5">
    <location>
        <begin position="403"/>
        <end position="427"/>
    </location>
</feature>
<feature type="compositionally biased region" description="Low complexity" evidence="5">
    <location>
        <begin position="363"/>
        <end position="380"/>
    </location>
</feature>
<comment type="caution">
    <text evidence="8">The sequence shown here is derived from an EMBL/GenBank/DDBJ whole genome shotgun (WGS) entry which is preliminary data.</text>
</comment>
<dbReference type="GO" id="GO:0005840">
    <property type="term" value="C:ribosome"/>
    <property type="evidence" value="ECO:0007669"/>
    <property type="project" value="UniProtKB-KW"/>
</dbReference>
<evidence type="ECO:0000313" key="8">
    <source>
        <dbReference type="EMBL" id="KAK8069142.1"/>
    </source>
</evidence>
<evidence type="ECO:0000256" key="2">
    <source>
        <dbReference type="ARBA" id="ARBA00022692"/>
    </source>
</evidence>
<feature type="transmembrane region" description="Helical" evidence="6">
    <location>
        <begin position="676"/>
        <end position="695"/>
    </location>
</feature>
<feature type="transmembrane region" description="Helical" evidence="6">
    <location>
        <begin position="788"/>
        <end position="806"/>
    </location>
</feature>
<evidence type="ECO:0000313" key="9">
    <source>
        <dbReference type="Proteomes" id="UP001480595"/>
    </source>
</evidence>
<feature type="transmembrane region" description="Helical" evidence="6">
    <location>
        <begin position="132"/>
        <end position="160"/>
    </location>
</feature>
<keyword evidence="8" id="KW-0689">Ribosomal protein</keyword>
<evidence type="ECO:0000259" key="7">
    <source>
        <dbReference type="Pfam" id="PF13515"/>
    </source>
</evidence>
<dbReference type="InterPro" id="IPR049453">
    <property type="entry name" value="Memb_transporter_dom"/>
</dbReference>
<keyword evidence="8" id="KW-0687">Ribonucleoprotein</keyword>
<feature type="domain" description="Integral membrane bound transporter" evidence="7">
    <location>
        <begin position="670"/>
        <end position="806"/>
    </location>
</feature>
<evidence type="ECO:0000256" key="5">
    <source>
        <dbReference type="SAM" id="MobiDB-lite"/>
    </source>
</evidence>
<keyword evidence="3 6" id="KW-1133">Transmembrane helix</keyword>
<name>A0ABR1VE53_9PEZI</name>
<feature type="transmembrane region" description="Helical" evidence="6">
    <location>
        <begin position="724"/>
        <end position="742"/>
    </location>
</feature>
<evidence type="ECO:0000256" key="4">
    <source>
        <dbReference type="ARBA" id="ARBA00023136"/>
    </source>
</evidence>
<dbReference type="PANTHER" id="PTHR47804">
    <property type="entry name" value="60S RIBOSOMAL PROTEIN L19"/>
    <property type="match status" value="1"/>
</dbReference>
<feature type="transmembrane region" description="Helical" evidence="6">
    <location>
        <begin position="193"/>
        <end position="210"/>
    </location>
</feature>
<keyword evidence="4 6" id="KW-0472">Membrane</keyword>
<proteinExistence type="predicted"/>
<gene>
    <name evidence="8" type="ORF">PG994_005758</name>
</gene>
<dbReference type="GeneID" id="92090230"/>
<dbReference type="InterPro" id="IPR052430">
    <property type="entry name" value="IVT-Associated"/>
</dbReference>
<evidence type="ECO:0000256" key="1">
    <source>
        <dbReference type="ARBA" id="ARBA00004141"/>
    </source>
</evidence>
<feature type="transmembrane region" description="Helical" evidence="6">
    <location>
        <begin position="230"/>
        <end position="251"/>
    </location>
</feature>
<dbReference type="EMBL" id="JAQQWL010000006">
    <property type="protein sequence ID" value="KAK8069142.1"/>
    <property type="molecule type" value="Genomic_DNA"/>
</dbReference>
<feature type="transmembrane region" description="Helical" evidence="6">
    <location>
        <begin position="647"/>
        <end position="664"/>
    </location>
</feature>
<feature type="transmembrane region" description="Helical" evidence="6">
    <location>
        <begin position="166"/>
        <end position="186"/>
    </location>
</feature>
<sequence length="1063" mass="118253">MAPRRQKLRNGTWIIPGTGERTRRQFTLRDIDFDGPGDDERMRPILQQPTVREKLQAVFHNLCLGICWFWTWLKSPKGRGTLKCSIAYLLASMGTFLPPFARFLGPLDGKHIVATITVYFHPARTVGSQIEAVAIASIGVMYALLIGTLSMATSVLVGSIWGQVRLSYVLILVVFIGGGMGFIGWVKQKLNSPLVGVGASIASIGIITIITKENSVHSGVFTNHKIIQSLKILLMATTGCTAVNLLLWPTLARTALRSTMRTASVSLGDMLSVITKGFLSGAEEDLSSQAFNKASAEYSSTLTAMNKNLRESKYEYYILGQERIYQHDKEVVRSMERLAQSLGGLRSAANTQFELLKEMSTGSASNRPFSSSSSVLSPTSARPTSAHLRSGTNFAVLSAIDESPDERNELDQPTPFSEHPPGTPTSLAPSIIRTPSGIFEIFIQRLGPSMKSLVHTLAEILREPPFGPPGSPICINENFKHSVQDALMLFNSHRAKALEEIYRNIEMERARPENVQADYEEVAAACGHFSFSLLSLGDEIEKYLDALEDLKFVTETHRRSWGFLKLWRFINFRRSKPAGDDAERQPLVKPIKKLRRSALPKGIPDDIMHRRDSFSWDAAPQANTSLRWSSQKLLQFFRFLSRDDIKFGLKVGIGAALYAMFAFIPETRPIYQHWRGEWGLLSFMIVCSMTVGAANTTGLSRFTGTIMGAVIVLIDWWISGGEPISLALLGWLVSFGGFYIIVDRGNGPFGRFILLSYNVSSLYAYSLTQKVDDDDDDEGGVDPIIQQIAFHRVVAVFMGILWGLIFKEGLSVLYLQMGLIWKRGPLAMLLRSDAAAESYMKMGEQAAMQRYATQLQTLCTAALNEYELRGPFPADAYRRILASTQRLLDAFHAMSLVTMRHGRLSEGEKALLYHTAEERAQLCSRICHVFQVLASSVMLEYPLTDAIPSVAGTRDKLLGKIFRFRKETSQQHHEEVGAGDDEGDHSRKQQQNGEIQKQLTMDQQNRLASRKAKLSGVTVEEPDFALLYAYALVTGQVAKELAVVEKEVEALFGRLDEDALLLQ</sequence>
<feature type="compositionally biased region" description="Polar residues" evidence="5">
    <location>
        <begin position="989"/>
        <end position="1002"/>
    </location>
</feature>
<dbReference type="Pfam" id="PF13515">
    <property type="entry name" value="FUSC_2"/>
    <property type="match status" value="1"/>
</dbReference>
<dbReference type="PANTHER" id="PTHR47804:SF1">
    <property type="entry name" value="DUF2421 DOMAIN-CONTAINING PROTEIN"/>
    <property type="match status" value="1"/>
</dbReference>